<sequence>MLSAIISLACLGFFLIQSIWAREGEWVPHLLLQTMHSSPPCGHDKPSLSAWTSPVVPQGQHVTLRCHSPLGFDRFRLHKAERTDVPELQGVIFWKDSLMGPVTEAQAGTYRCCGCYSRLPTACSAPSDPLEIVLTGRSEKPSLSAQGGAVVRSGENVILLCSSERAFDQAGPRGALQAEFPLGPGTPAHSGAYSCYGSFTRSPYAWSEPSDPLLLSVTGNSSSSQPLHTKPNSNSGFPALHYLLEFAQTRLGILAGEPHGQRSLVGIETQTQRTDFGHSRGRRGWDELRVSLKHSHHHMQNRQLMAR</sequence>
<keyword evidence="2" id="KW-1015">Disulfide bond</keyword>
<evidence type="ECO:0000256" key="2">
    <source>
        <dbReference type="ARBA" id="ARBA00023157"/>
    </source>
</evidence>
<dbReference type="InterPro" id="IPR036179">
    <property type="entry name" value="Ig-like_dom_sf"/>
</dbReference>
<evidence type="ECO:0000256" key="3">
    <source>
        <dbReference type="ARBA" id="ARBA00023319"/>
    </source>
</evidence>
<accession>A0A5N3VQE9</accession>
<dbReference type="AlphaFoldDB" id="A0A5N3VQE9"/>
<dbReference type="FunFam" id="2.60.40.10:FF:000049">
    <property type="entry name" value="Leukocyte immunoglobulin-like receptor subfamily B member 1"/>
    <property type="match status" value="2"/>
</dbReference>
<feature type="signal peptide" evidence="4">
    <location>
        <begin position="1"/>
        <end position="21"/>
    </location>
</feature>
<evidence type="ECO:0000313" key="6">
    <source>
        <dbReference type="Proteomes" id="UP000326458"/>
    </source>
</evidence>
<dbReference type="InterPro" id="IPR050412">
    <property type="entry name" value="Ig-like_Receptors_ImmuneReg"/>
</dbReference>
<evidence type="ECO:0000256" key="1">
    <source>
        <dbReference type="ARBA" id="ARBA00022729"/>
    </source>
</evidence>
<dbReference type="Gene3D" id="2.60.40.10">
    <property type="entry name" value="Immunoglobulins"/>
    <property type="match status" value="2"/>
</dbReference>
<keyword evidence="6" id="KW-1185">Reference proteome</keyword>
<dbReference type="GO" id="GO:0002764">
    <property type="term" value="P:immune response-regulating signaling pathway"/>
    <property type="evidence" value="ECO:0007669"/>
    <property type="project" value="TreeGrafter"/>
</dbReference>
<reference evidence="5 6" key="1">
    <citation type="submission" date="2019-06" db="EMBL/GenBank/DDBJ databases">
        <title>Discovery of a novel chromosome fission-fusion reversal in muntjac.</title>
        <authorList>
            <person name="Mudd A.B."/>
            <person name="Bredeson J.V."/>
            <person name="Baum R."/>
            <person name="Hockemeyer D."/>
            <person name="Rokhsar D.S."/>
        </authorList>
    </citation>
    <scope>NUCLEOTIDE SEQUENCE [LARGE SCALE GENOMIC DNA]</scope>
    <source>
        <strain evidence="5">UTSW_UCB_Mm</strain>
        <tissue evidence="5">Fibroblast cell line</tissue>
    </source>
</reference>
<dbReference type="EMBL" id="VCEA01000002">
    <property type="protein sequence ID" value="KAB0351491.1"/>
    <property type="molecule type" value="Genomic_DNA"/>
</dbReference>
<keyword evidence="3" id="KW-0393">Immunoglobulin domain</keyword>
<name>A0A5N3VQE9_MUNMU</name>
<feature type="chain" id="PRO_5024451946" evidence="4">
    <location>
        <begin position="22"/>
        <end position="307"/>
    </location>
</feature>
<organism evidence="5 6">
    <name type="scientific">Muntiacus muntjak</name>
    <name type="common">Barking deer</name>
    <name type="synonym">Indian muntjac</name>
    <dbReference type="NCBI Taxonomy" id="9888"/>
    <lineage>
        <taxon>Eukaryota</taxon>
        <taxon>Metazoa</taxon>
        <taxon>Chordata</taxon>
        <taxon>Craniata</taxon>
        <taxon>Vertebrata</taxon>
        <taxon>Euteleostomi</taxon>
        <taxon>Mammalia</taxon>
        <taxon>Eutheria</taxon>
        <taxon>Laurasiatheria</taxon>
        <taxon>Artiodactyla</taxon>
        <taxon>Ruminantia</taxon>
        <taxon>Pecora</taxon>
        <taxon>Cervidae</taxon>
        <taxon>Muntiacinae</taxon>
        <taxon>Muntiacus</taxon>
    </lineage>
</organism>
<dbReference type="Pfam" id="PF13895">
    <property type="entry name" value="Ig_2"/>
    <property type="match status" value="1"/>
</dbReference>
<evidence type="ECO:0000313" key="5">
    <source>
        <dbReference type="EMBL" id="KAB0351491.1"/>
    </source>
</evidence>
<dbReference type="GO" id="GO:0005886">
    <property type="term" value="C:plasma membrane"/>
    <property type="evidence" value="ECO:0007669"/>
    <property type="project" value="TreeGrafter"/>
</dbReference>
<protein>
    <submittedName>
        <fullName evidence="5">Uncharacterized protein</fullName>
    </submittedName>
</protein>
<evidence type="ECO:0000256" key="4">
    <source>
        <dbReference type="SAM" id="SignalP"/>
    </source>
</evidence>
<dbReference type="PANTHER" id="PTHR11738">
    <property type="entry name" value="MHC CLASS I NK CELL RECEPTOR"/>
    <property type="match status" value="1"/>
</dbReference>
<proteinExistence type="predicted"/>
<keyword evidence="1 4" id="KW-0732">Signal</keyword>
<dbReference type="InterPro" id="IPR013783">
    <property type="entry name" value="Ig-like_fold"/>
</dbReference>
<dbReference type="Proteomes" id="UP000326458">
    <property type="component" value="Unassembled WGS sequence"/>
</dbReference>
<dbReference type="PANTHER" id="PTHR11738:SF192">
    <property type="entry name" value="KILLER CELL IMMUNOGLOBULIN-LIKE RECEPTOR-LIKE PROTEIN KIR3DX1-RELATED"/>
    <property type="match status" value="1"/>
</dbReference>
<comment type="caution">
    <text evidence="5">The sequence shown here is derived from an EMBL/GenBank/DDBJ whole genome shotgun (WGS) entry which is preliminary data.</text>
</comment>
<dbReference type="SUPFAM" id="SSF48726">
    <property type="entry name" value="Immunoglobulin"/>
    <property type="match status" value="2"/>
</dbReference>
<gene>
    <name evidence="5" type="ORF">FD754_016348</name>
</gene>